<evidence type="ECO:0000256" key="1">
    <source>
        <dbReference type="ARBA" id="ARBA00004141"/>
    </source>
</evidence>
<dbReference type="GO" id="GO:0016020">
    <property type="term" value="C:membrane"/>
    <property type="evidence" value="ECO:0007669"/>
    <property type="project" value="UniProtKB-SubCell"/>
</dbReference>
<organism evidence="9 10">
    <name type="scientific">Microthyrium microscopicum</name>
    <dbReference type="NCBI Taxonomy" id="703497"/>
    <lineage>
        <taxon>Eukaryota</taxon>
        <taxon>Fungi</taxon>
        <taxon>Dikarya</taxon>
        <taxon>Ascomycota</taxon>
        <taxon>Pezizomycotina</taxon>
        <taxon>Dothideomycetes</taxon>
        <taxon>Dothideomycetes incertae sedis</taxon>
        <taxon>Microthyriales</taxon>
        <taxon>Microthyriaceae</taxon>
        <taxon>Microthyrium</taxon>
    </lineage>
</organism>
<feature type="region of interest" description="Disordered" evidence="7">
    <location>
        <begin position="552"/>
        <end position="572"/>
    </location>
</feature>
<dbReference type="Pfam" id="PF03062">
    <property type="entry name" value="MBOAT"/>
    <property type="match status" value="1"/>
</dbReference>
<dbReference type="PANTHER" id="PTHR13906">
    <property type="entry name" value="PORCUPINE"/>
    <property type="match status" value="1"/>
</dbReference>
<evidence type="ECO:0000313" key="10">
    <source>
        <dbReference type="Proteomes" id="UP000799302"/>
    </source>
</evidence>
<dbReference type="Proteomes" id="UP000799302">
    <property type="component" value="Unassembled WGS sequence"/>
</dbReference>
<comment type="subcellular location">
    <subcellularLocation>
        <location evidence="1">Membrane</location>
        <topology evidence="1">Multi-pass membrane protein</topology>
    </subcellularLocation>
</comment>
<dbReference type="OrthoDB" id="286734at2759"/>
<evidence type="ECO:0000256" key="8">
    <source>
        <dbReference type="SAM" id="Phobius"/>
    </source>
</evidence>
<feature type="transmembrane region" description="Helical" evidence="8">
    <location>
        <begin position="423"/>
        <end position="443"/>
    </location>
</feature>
<keyword evidence="4 8" id="KW-1133">Transmembrane helix</keyword>
<evidence type="ECO:0000256" key="5">
    <source>
        <dbReference type="ARBA" id="ARBA00023136"/>
    </source>
</evidence>
<evidence type="ECO:0000256" key="4">
    <source>
        <dbReference type="ARBA" id="ARBA00022989"/>
    </source>
</evidence>
<feature type="transmembrane region" description="Helical" evidence="8">
    <location>
        <begin position="376"/>
        <end position="394"/>
    </location>
</feature>
<feature type="transmembrane region" description="Helical" evidence="8">
    <location>
        <begin position="93"/>
        <end position="112"/>
    </location>
</feature>
<name>A0A6A6U468_9PEZI</name>
<feature type="transmembrane region" description="Helical" evidence="8">
    <location>
        <begin position="170"/>
        <end position="189"/>
    </location>
</feature>
<proteinExistence type="predicted"/>
<evidence type="ECO:0000313" key="9">
    <source>
        <dbReference type="EMBL" id="KAF2666381.1"/>
    </source>
</evidence>
<feature type="transmembrane region" description="Helical" evidence="8">
    <location>
        <begin position="224"/>
        <end position="244"/>
    </location>
</feature>
<dbReference type="GO" id="GO:0046474">
    <property type="term" value="P:glycerophospholipid biosynthetic process"/>
    <property type="evidence" value="ECO:0007669"/>
    <property type="project" value="TreeGrafter"/>
</dbReference>
<dbReference type="InterPro" id="IPR049941">
    <property type="entry name" value="LPLAT_7/PORCN-like"/>
</dbReference>
<keyword evidence="6" id="KW-0012">Acyltransferase</keyword>
<dbReference type="GO" id="GO:0047184">
    <property type="term" value="F:1-acylglycerophosphocholine O-acyltransferase activity"/>
    <property type="evidence" value="ECO:0007669"/>
    <property type="project" value="TreeGrafter"/>
</dbReference>
<feature type="compositionally biased region" description="Basic and acidic residues" evidence="7">
    <location>
        <begin position="557"/>
        <end position="572"/>
    </location>
</feature>
<feature type="transmembrane region" description="Helical" evidence="8">
    <location>
        <begin position="51"/>
        <end position="73"/>
    </location>
</feature>
<dbReference type="AlphaFoldDB" id="A0A6A6U468"/>
<evidence type="ECO:0000256" key="6">
    <source>
        <dbReference type="ARBA" id="ARBA00023315"/>
    </source>
</evidence>
<sequence>MLPYIDTPYKWAASLIGASSDELKLLSLFIASYPLSGLLKRIPDSKPWQKNIFIISVGVFYLVGLFDLWTGLYTIVLSSAVAYGIAASMRDPLMPWVAFIALMGHMSISHIYRQIKNDPNGVDITGAQMVLVMKLTSFCWNVHDGRLKDEDLSDFQKERAIKAMPDLLDFFGYVFFFPSLMAGPAFDYVEYTKYISTAMFDLPPGVDPAKAPPRRKQRRIPRSGTPAMIKMAVGLFWILLYLQMSPIYTTDLLLSDEFLTYPFIRRVWNLHLFGFAARTKYYGVWALTEGACILSGIGYSGFNVKTGHANWDRVVNVKPLEIETAQNTRAYIGAWNINTNNWLRNYIFLRVTPKGRKPGFRATMATFVTSAMWHGFYPGYYMTFVLASFVQNVAKNGRRYIRPFFLSTSGDQTPLPRKRYYDIFTWLLTQVTFSFVVAPFVLLRTSNSLEVWGRVYYYAIIGTLAGMAVFASPVRGILSSKSKARMERPGIARTRSDASGAHDVMFGVPVDAEAELQELVDEVRSEIERRKALGLQVPNVKALVQERLAKMGSEVSKAVESEAKKEVEKKEL</sequence>
<evidence type="ECO:0000256" key="3">
    <source>
        <dbReference type="ARBA" id="ARBA00022692"/>
    </source>
</evidence>
<dbReference type="GO" id="GO:0003841">
    <property type="term" value="F:1-acylglycerol-3-phosphate O-acyltransferase activity"/>
    <property type="evidence" value="ECO:0007669"/>
    <property type="project" value="TreeGrafter"/>
</dbReference>
<keyword evidence="5 8" id="KW-0472">Membrane</keyword>
<gene>
    <name evidence="9" type="ORF">BT63DRAFT_428149</name>
</gene>
<keyword evidence="10" id="KW-1185">Reference proteome</keyword>
<keyword evidence="2" id="KW-0808">Transferase</keyword>
<dbReference type="InterPro" id="IPR004299">
    <property type="entry name" value="MBOAT_fam"/>
</dbReference>
<evidence type="ECO:0000256" key="7">
    <source>
        <dbReference type="SAM" id="MobiDB-lite"/>
    </source>
</evidence>
<accession>A0A6A6U468</accession>
<dbReference type="EMBL" id="MU004239">
    <property type="protein sequence ID" value="KAF2666381.1"/>
    <property type="molecule type" value="Genomic_DNA"/>
</dbReference>
<keyword evidence="3 8" id="KW-0812">Transmembrane</keyword>
<reference evidence="9" key="1">
    <citation type="journal article" date="2020" name="Stud. Mycol.">
        <title>101 Dothideomycetes genomes: a test case for predicting lifestyles and emergence of pathogens.</title>
        <authorList>
            <person name="Haridas S."/>
            <person name="Albert R."/>
            <person name="Binder M."/>
            <person name="Bloem J."/>
            <person name="Labutti K."/>
            <person name="Salamov A."/>
            <person name="Andreopoulos B."/>
            <person name="Baker S."/>
            <person name="Barry K."/>
            <person name="Bills G."/>
            <person name="Bluhm B."/>
            <person name="Cannon C."/>
            <person name="Castanera R."/>
            <person name="Culley D."/>
            <person name="Daum C."/>
            <person name="Ezra D."/>
            <person name="Gonzalez J."/>
            <person name="Henrissat B."/>
            <person name="Kuo A."/>
            <person name="Liang C."/>
            <person name="Lipzen A."/>
            <person name="Lutzoni F."/>
            <person name="Magnuson J."/>
            <person name="Mondo S."/>
            <person name="Nolan M."/>
            <person name="Ohm R."/>
            <person name="Pangilinan J."/>
            <person name="Park H.-J."/>
            <person name="Ramirez L."/>
            <person name="Alfaro M."/>
            <person name="Sun H."/>
            <person name="Tritt A."/>
            <person name="Yoshinaga Y."/>
            <person name="Zwiers L.-H."/>
            <person name="Turgeon B."/>
            <person name="Goodwin S."/>
            <person name="Spatafora J."/>
            <person name="Crous P."/>
            <person name="Grigoriev I."/>
        </authorList>
    </citation>
    <scope>NUCLEOTIDE SEQUENCE</scope>
    <source>
        <strain evidence="9">CBS 115976</strain>
    </source>
</reference>
<dbReference type="GO" id="GO:0030258">
    <property type="term" value="P:lipid modification"/>
    <property type="evidence" value="ECO:0007669"/>
    <property type="project" value="TreeGrafter"/>
</dbReference>
<dbReference type="GO" id="GO:0005783">
    <property type="term" value="C:endoplasmic reticulum"/>
    <property type="evidence" value="ECO:0007669"/>
    <property type="project" value="TreeGrafter"/>
</dbReference>
<feature type="transmembrane region" description="Helical" evidence="8">
    <location>
        <begin position="455"/>
        <end position="478"/>
    </location>
</feature>
<dbReference type="PANTHER" id="PTHR13906:SF4">
    <property type="entry name" value="LYSOPHOSPHOLIPID ACYLTRANSFERASE 6"/>
    <property type="match status" value="1"/>
</dbReference>
<protein>
    <submittedName>
        <fullName evidence="9">MBOAT family protein</fullName>
    </submittedName>
</protein>
<evidence type="ECO:0000256" key="2">
    <source>
        <dbReference type="ARBA" id="ARBA00022679"/>
    </source>
</evidence>